<gene>
    <name evidence="8" type="ORF">CLUMA_CG004337</name>
</gene>
<dbReference type="GO" id="GO:0005783">
    <property type="term" value="C:endoplasmic reticulum"/>
    <property type="evidence" value="ECO:0007669"/>
    <property type="project" value="UniProtKB-ARBA"/>
</dbReference>
<feature type="transmembrane region" description="Helical" evidence="6">
    <location>
        <begin position="34"/>
        <end position="54"/>
    </location>
</feature>
<dbReference type="OrthoDB" id="8019597at2759"/>
<evidence type="ECO:0000256" key="6">
    <source>
        <dbReference type="SAM" id="Phobius"/>
    </source>
</evidence>
<dbReference type="GO" id="GO:0016020">
    <property type="term" value="C:membrane"/>
    <property type="evidence" value="ECO:0007669"/>
    <property type="project" value="UniProtKB-SubCell"/>
</dbReference>
<feature type="region of interest" description="Disordered" evidence="5">
    <location>
        <begin position="285"/>
        <end position="321"/>
    </location>
</feature>
<name>A0A1J1HRM8_9DIPT</name>
<evidence type="ECO:0000256" key="1">
    <source>
        <dbReference type="ARBA" id="ARBA00004141"/>
    </source>
</evidence>
<keyword evidence="3 6" id="KW-1133">Transmembrane helix</keyword>
<evidence type="ECO:0000256" key="2">
    <source>
        <dbReference type="ARBA" id="ARBA00022692"/>
    </source>
</evidence>
<dbReference type="STRING" id="568069.A0A1J1HRM8"/>
<evidence type="ECO:0000259" key="7">
    <source>
        <dbReference type="Pfam" id="PF24456"/>
    </source>
</evidence>
<feature type="transmembrane region" description="Helical" evidence="6">
    <location>
        <begin position="86"/>
        <end position="104"/>
    </location>
</feature>
<dbReference type="InterPro" id="IPR057282">
    <property type="entry name" value="RETREG1-3-like_RHD"/>
</dbReference>
<accession>A0A1J1HRM8</accession>
<keyword evidence="2 6" id="KW-0812">Transmembrane</keyword>
<dbReference type="AlphaFoldDB" id="A0A1J1HRM8"/>
<reference evidence="8 9" key="1">
    <citation type="submission" date="2015-04" db="EMBL/GenBank/DDBJ databases">
        <authorList>
            <person name="Syromyatnikov M.Y."/>
            <person name="Popov V.N."/>
        </authorList>
    </citation>
    <scope>NUCLEOTIDE SEQUENCE [LARGE SCALE GENOMIC DNA]</scope>
</reference>
<dbReference type="Proteomes" id="UP000183832">
    <property type="component" value="Unassembled WGS sequence"/>
</dbReference>
<dbReference type="Pfam" id="PF24456">
    <property type="entry name" value="RHD_RETREG1-3"/>
    <property type="match status" value="1"/>
</dbReference>
<keyword evidence="4 6" id="KW-0472">Membrane</keyword>
<evidence type="ECO:0000256" key="4">
    <source>
        <dbReference type="ARBA" id="ARBA00023136"/>
    </source>
</evidence>
<comment type="subcellular location">
    <subcellularLocation>
        <location evidence="1">Membrane</location>
        <topology evidence="1">Multi-pass membrane protein</topology>
    </subcellularLocation>
</comment>
<keyword evidence="9" id="KW-1185">Reference proteome</keyword>
<proteinExistence type="predicted"/>
<feature type="compositionally biased region" description="Low complexity" evidence="5">
    <location>
        <begin position="291"/>
        <end position="301"/>
    </location>
</feature>
<evidence type="ECO:0000313" key="9">
    <source>
        <dbReference type="Proteomes" id="UP000183832"/>
    </source>
</evidence>
<organism evidence="8 9">
    <name type="scientific">Clunio marinus</name>
    <dbReference type="NCBI Taxonomy" id="568069"/>
    <lineage>
        <taxon>Eukaryota</taxon>
        <taxon>Metazoa</taxon>
        <taxon>Ecdysozoa</taxon>
        <taxon>Arthropoda</taxon>
        <taxon>Hexapoda</taxon>
        <taxon>Insecta</taxon>
        <taxon>Pterygota</taxon>
        <taxon>Neoptera</taxon>
        <taxon>Endopterygota</taxon>
        <taxon>Diptera</taxon>
        <taxon>Nematocera</taxon>
        <taxon>Chironomoidea</taxon>
        <taxon>Chironomidae</taxon>
        <taxon>Clunio</taxon>
    </lineage>
</organism>
<evidence type="ECO:0000256" key="5">
    <source>
        <dbReference type="SAM" id="MobiDB-lite"/>
    </source>
</evidence>
<evidence type="ECO:0000313" key="8">
    <source>
        <dbReference type="EMBL" id="CRK90635.1"/>
    </source>
</evidence>
<feature type="domain" description="RETREG1-3/ARL6IP-like N-terminal reticulon-homology" evidence="7">
    <location>
        <begin position="65"/>
        <end position="121"/>
    </location>
</feature>
<protein>
    <submittedName>
        <fullName evidence="8">CLUMA_CG004337, isoform A</fullName>
    </submittedName>
</protein>
<evidence type="ECO:0000256" key="3">
    <source>
        <dbReference type="ARBA" id="ARBA00022989"/>
    </source>
</evidence>
<feature type="region of interest" description="Disordered" evidence="5">
    <location>
        <begin position="172"/>
        <end position="197"/>
    </location>
</feature>
<sequence>MQCEEMKNLFLNRPTGIKIGSAVFVTGLISYLKFRPFAILVSSVYVTWIFRTFYSHYTIHIPKELIQRCTKMYDECKNLRKNRPNVFCGFITSILFLLAVIGHFVDGTYILFICLIAGVLVTSKYEIKIIKDNNDSTPNSSVSGIDIDEFCPSLDEANMRILKQIGDHADDTGIYSPNMSRIDNESDSDNELLPPKNVVIPEPDEIDAMEDDETADLLIDPKKVLTQSAEYKKKHFSNTSSDSDSDDSITRGLDFKNIPVTATIEPQSSPSSLLSNIQQTLTRNLIDNLTKPSPKSSQSKPYDSEDEISDFEILDKDDLLK</sequence>
<dbReference type="EMBL" id="CVRI01000020">
    <property type="protein sequence ID" value="CRK90635.1"/>
    <property type="molecule type" value="Genomic_DNA"/>
</dbReference>